<reference evidence="3" key="1">
    <citation type="submission" date="2018-11" db="EMBL/GenBank/DDBJ databases">
        <title>Complete genome sequence of Paenibacillus sp. ML311-T8.</title>
        <authorList>
            <person name="Nam Y.-D."/>
            <person name="Kang J."/>
            <person name="Chung W.-H."/>
            <person name="Park Y.S."/>
        </authorList>
    </citation>
    <scope>NUCLEOTIDE SEQUENCE [LARGE SCALE GENOMIC DNA]</scope>
    <source>
        <strain evidence="3">ML311-T8</strain>
    </source>
</reference>
<dbReference type="InterPro" id="IPR037165">
    <property type="entry name" value="AldOxase/xan_DH_Mopterin-bd_sf"/>
</dbReference>
<gene>
    <name evidence="2" type="primary">pucD</name>
    <name evidence="2" type="ORF">EHS13_20770</name>
</gene>
<dbReference type="InterPro" id="IPR046867">
    <property type="entry name" value="AldOxase/xan_DH_MoCoBD2"/>
</dbReference>
<keyword evidence="2" id="KW-0560">Oxidoreductase</keyword>
<dbReference type="KEGG" id="ppsc:EHS13_20770"/>
<accession>A0A6B8RP47</accession>
<dbReference type="RefSeq" id="WP_155702247.1">
    <property type="nucleotide sequence ID" value="NZ_CP034235.1"/>
</dbReference>
<sequence length="765" mass="83859">MQLNRESSAKRWHIRPDGPDKVTGRLKYLTDLTAPNMLIGKVLRSIHPHALILDIRTEKAAQVKGVHRIITHLDVPGLNRFGIVTPDQPVLCSDKVLYMGDAIAALAADTEEIAEYALTLIEVDYEPLTILDTPEAALTNKEIKLHPYGNVLHRTDQKRGDVEKGYADSAFIAEETYYTPRQMHTYMEMEGGLFIPESNGNLTVYSATQHGYMDQYQLSRILAMPVSAIRIISSPIGGSFGGKDELNVQPYGAILALLLDRPVKMHNSRWESVRAGLKRHPMKITMKTGVDAEGRIMAHEVRIMADTGAYSTLGEPVLNFATEHVTGLYIMPNVDIEGVSVFTNNGVSGEFRGFGGNQAIFALEGQMDRLAELAGLDPWTLRRINLRESDDLGPLGQRIVPTQGAYQVWDSIHRSSLWTKRLGIMVNGNGSSAAPWLRRGIGAAITMHGAGLGYGIPDPSGGRISLTNSGKIEVAFGFEEFGQGLLATLELLLMEQFECAATDIQMIIGDTDHVPQSGSSTASRSTSMMWMAIQKLKPPFLIKLLGAVSKFTNIPVEQLTTGPRGVWLKDQLLKDTGQPLLTYSQIAAILIEPIRLETEFHYPTTPDEIVGGHFLYTFAGVAVEVEVNLLTGRVKVIDQFHTIAAGPVMNPQGYIGQIEGGSSMALGFTLSEDALMEKGQYLTKNLDTYLIPTICDISRNFTIEAIEELPKDDKYGPRGVGEIGTVILAPAIASAVFNAVGKRITKLPIEPEFLQEDFHIPEGVI</sequence>
<dbReference type="GO" id="GO:0005506">
    <property type="term" value="F:iron ion binding"/>
    <property type="evidence" value="ECO:0007669"/>
    <property type="project" value="InterPro"/>
</dbReference>
<keyword evidence="3" id="KW-1185">Reference proteome</keyword>
<evidence type="ECO:0000259" key="1">
    <source>
        <dbReference type="SMART" id="SM01008"/>
    </source>
</evidence>
<dbReference type="PANTHER" id="PTHR11908:SF157">
    <property type="entry name" value="XANTHINE DEHYDROGENASE SUBUNIT D-RELATED"/>
    <property type="match status" value="1"/>
</dbReference>
<dbReference type="EC" id="1.17.1.4" evidence="2"/>
<dbReference type="Pfam" id="PF02738">
    <property type="entry name" value="MoCoBD_1"/>
    <property type="match status" value="1"/>
</dbReference>
<dbReference type="EMBL" id="CP034235">
    <property type="protein sequence ID" value="QGQ97146.1"/>
    <property type="molecule type" value="Genomic_DNA"/>
</dbReference>
<dbReference type="InterPro" id="IPR017609">
    <property type="entry name" value="Xanthine_dehydrogenase_dsu"/>
</dbReference>
<dbReference type="Pfam" id="PF01315">
    <property type="entry name" value="Ald_Xan_dh_C"/>
    <property type="match status" value="1"/>
</dbReference>
<dbReference type="Gene3D" id="3.90.1170.50">
    <property type="entry name" value="Aldehyde oxidase/xanthine dehydrogenase, a/b hammerhead"/>
    <property type="match status" value="1"/>
</dbReference>
<evidence type="ECO:0000313" key="2">
    <source>
        <dbReference type="EMBL" id="QGQ97146.1"/>
    </source>
</evidence>
<dbReference type="Proteomes" id="UP000426246">
    <property type="component" value="Chromosome"/>
</dbReference>
<dbReference type="Pfam" id="PF20256">
    <property type="entry name" value="MoCoBD_2"/>
    <property type="match status" value="1"/>
</dbReference>
<protein>
    <submittedName>
        <fullName evidence="2">Xanthine dehydrogenase subunit D</fullName>
        <ecNumber evidence="2">1.17.1.4</ecNumber>
    </submittedName>
</protein>
<dbReference type="SUPFAM" id="SSF56003">
    <property type="entry name" value="Molybdenum cofactor-binding domain"/>
    <property type="match status" value="1"/>
</dbReference>
<dbReference type="PANTHER" id="PTHR11908">
    <property type="entry name" value="XANTHINE DEHYDROGENASE"/>
    <property type="match status" value="1"/>
</dbReference>
<proteinExistence type="predicted"/>
<dbReference type="SUPFAM" id="SSF54665">
    <property type="entry name" value="CO dehydrogenase molybdoprotein N-domain-like"/>
    <property type="match status" value="1"/>
</dbReference>
<dbReference type="InterPro" id="IPR036856">
    <property type="entry name" value="Ald_Oxase/Xan_DH_a/b_sf"/>
</dbReference>
<dbReference type="InterPro" id="IPR000674">
    <property type="entry name" value="Ald_Oxase/Xan_DH_a/b"/>
</dbReference>
<feature type="domain" description="Aldehyde oxidase/xanthine dehydrogenase a/b hammerhead" evidence="1">
    <location>
        <begin position="23"/>
        <end position="129"/>
    </location>
</feature>
<organism evidence="2 3">
    <name type="scientific">Paenibacillus psychroresistens</name>
    <dbReference type="NCBI Taxonomy" id="1778678"/>
    <lineage>
        <taxon>Bacteria</taxon>
        <taxon>Bacillati</taxon>
        <taxon>Bacillota</taxon>
        <taxon>Bacilli</taxon>
        <taxon>Bacillales</taxon>
        <taxon>Paenibacillaceae</taxon>
        <taxon>Paenibacillus</taxon>
    </lineage>
</organism>
<dbReference type="GO" id="GO:0004854">
    <property type="term" value="F:xanthine dehydrogenase activity"/>
    <property type="evidence" value="ECO:0007669"/>
    <property type="project" value="UniProtKB-EC"/>
</dbReference>
<evidence type="ECO:0000313" key="3">
    <source>
        <dbReference type="Proteomes" id="UP000426246"/>
    </source>
</evidence>
<dbReference type="SMART" id="SM01008">
    <property type="entry name" value="Ald_Xan_dh_C"/>
    <property type="match status" value="1"/>
</dbReference>
<dbReference type="InterPro" id="IPR008274">
    <property type="entry name" value="AldOxase/xan_DH_MoCoBD1"/>
</dbReference>
<dbReference type="NCBIfam" id="TIGR03196">
    <property type="entry name" value="pucD"/>
    <property type="match status" value="1"/>
</dbReference>
<name>A0A6B8RP47_9BACL</name>
<dbReference type="OrthoDB" id="9759099at2"/>
<dbReference type="InterPro" id="IPR016208">
    <property type="entry name" value="Ald_Oxase/xanthine_DH-like"/>
</dbReference>
<dbReference type="Gene3D" id="3.30.365.10">
    <property type="entry name" value="Aldehyde oxidase/xanthine dehydrogenase, molybdopterin binding domain"/>
    <property type="match status" value="5"/>
</dbReference>
<dbReference type="AlphaFoldDB" id="A0A6B8RP47"/>